<sequence>MKTAIVFDCEFLCIQGSQSRFWCAAIDPDPVIAQIGAVKLGLEGDFPILDTLKSYVRPIDRFGKRYPLGPYFTNLTGITEGNMDSEGVTLQDGLAALDSFSDGARFWSWGKDELNMIAISCYVAGLQPPIPAQRFDNAVKLLVAAGMPIEDLAKTPSNKLADYYGVEHPPLQGHDALDDALSISYTLRHLMKAGKLQPEVFDLPQMAPIADIAG</sequence>
<accession>A0ACD4D4N9</accession>
<evidence type="ECO:0000313" key="1">
    <source>
        <dbReference type="EMBL" id="UXN60700.1"/>
    </source>
</evidence>
<keyword evidence="2" id="KW-1185">Reference proteome</keyword>
<dbReference type="EMBL" id="CP104973">
    <property type="protein sequence ID" value="UXN60700.1"/>
    <property type="molecule type" value="Genomic_DNA"/>
</dbReference>
<dbReference type="Proteomes" id="UP001061991">
    <property type="component" value="Chromosome"/>
</dbReference>
<name>A0ACD4D4N9_9HYPH</name>
<keyword evidence="1" id="KW-0540">Nuclease</keyword>
<reference evidence="1" key="1">
    <citation type="submission" date="2022-09" db="EMBL/GenBank/DDBJ databases">
        <title>Interaction between co-microsymbionts with complementary sets of symbiotic genes in legume-rhizobium systems.</title>
        <authorList>
            <person name="Safronova V."/>
            <person name="Sazanova A."/>
            <person name="Afonin A."/>
            <person name="Chirak E."/>
        </authorList>
    </citation>
    <scope>NUCLEOTIDE SEQUENCE</scope>
    <source>
        <strain evidence="1">A18/3m</strain>
    </source>
</reference>
<protein>
    <submittedName>
        <fullName evidence="1">Exonuclease domain-containing protein</fullName>
    </submittedName>
</protein>
<keyword evidence="1" id="KW-0378">Hydrolase</keyword>
<organism evidence="1 2">
    <name type="scientific">Phyllobacterium zundukense</name>
    <dbReference type="NCBI Taxonomy" id="1867719"/>
    <lineage>
        <taxon>Bacteria</taxon>
        <taxon>Pseudomonadati</taxon>
        <taxon>Pseudomonadota</taxon>
        <taxon>Alphaproteobacteria</taxon>
        <taxon>Hyphomicrobiales</taxon>
        <taxon>Phyllobacteriaceae</taxon>
        <taxon>Phyllobacterium</taxon>
    </lineage>
</organism>
<proteinExistence type="predicted"/>
<keyword evidence="1" id="KW-0269">Exonuclease</keyword>
<gene>
    <name evidence="1" type="ORF">N8E88_30195</name>
</gene>
<evidence type="ECO:0000313" key="2">
    <source>
        <dbReference type="Proteomes" id="UP001061991"/>
    </source>
</evidence>